<dbReference type="Pfam" id="PF00884">
    <property type="entry name" value="Sulfatase"/>
    <property type="match status" value="1"/>
</dbReference>
<evidence type="ECO:0000313" key="11">
    <source>
        <dbReference type="EMBL" id="THU03982.1"/>
    </source>
</evidence>
<sequence length="548" mass="62289">MFQRIASVRLHPVHLTWIAAAYFATIGNIPLWQTLCSHVEVDSLRSLLFLMSLPVFLFCLINLLLTPFMLVPYVRKPLLAMLVLISAGCSYFMLSYNVLIDRSMVQNFFETNQAEMASYFSMPLLLSIFALGVVPATLMLLPQRPRTERFGKTVWRWAAHILVTCILLTGVTVTFYKDYASLIRNNLIVKDQMLPFNFVRNTNGYLKRKASAKIQPLRRVAEDAVRPEASTHTRPKLVILVIGETARAQNFQLNGYSRPTNPTLTLRTDIVNFHNVASCGTATAISVPCMFSRMTRAQYDEVRAATEENLLDILQRTGVHILWRNNNNGGCKKQCDRVAFEDMPKLQVPTLCVNPDGTCYDDVLLHRLSERVESIEGDALIVLHQIGSHGPTYFERYPKEAKTFSPTCNSNQIHKCSQEALINTYDNSLIYTDQMLSKTIEFLQRYSADRDVGMIYLSDHGESLGERGMYLHGTPYLIAPKEQTQVPMLMWLSPTLLSNARLNSGCLKSHAEDKAYSHDNLYHSMLGLFEVTTHVYDSRLDWFAECRA</sequence>
<feature type="transmembrane region" description="Helical" evidence="8">
    <location>
        <begin position="78"/>
        <end position="99"/>
    </location>
</feature>
<evidence type="ECO:0000256" key="3">
    <source>
        <dbReference type="ARBA" id="ARBA00022519"/>
    </source>
</evidence>
<keyword evidence="6 8" id="KW-1133">Transmembrane helix</keyword>
<dbReference type="InterPro" id="IPR040423">
    <property type="entry name" value="PEA_transferase"/>
</dbReference>
<protein>
    <submittedName>
        <fullName evidence="11">Phosphoethanolamine--lipid A transferase</fullName>
    </submittedName>
</protein>
<keyword evidence="3" id="KW-0997">Cell inner membrane</keyword>
<dbReference type="RefSeq" id="WP_136572547.1">
    <property type="nucleotide sequence ID" value="NZ_STFG01000003.1"/>
</dbReference>
<dbReference type="GO" id="GO:0009244">
    <property type="term" value="P:lipopolysaccharide core region biosynthetic process"/>
    <property type="evidence" value="ECO:0007669"/>
    <property type="project" value="TreeGrafter"/>
</dbReference>
<dbReference type="InterPro" id="IPR012549">
    <property type="entry name" value="EptA-like_N"/>
</dbReference>
<keyword evidence="12" id="KW-1185">Reference proteome</keyword>
<dbReference type="AlphaFoldDB" id="A0A4S8FDI9"/>
<dbReference type="EMBL" id="STFG01000003">
    <property type="protein sequence ID" value="THU03982.1"/>
    <property type="molecule type" value="Genomic_DNA"/>
</dbReference>
<organism evidence="11 12">
    <name type="scientific">Lampropedia puyangensis</name>
    <dbReference type="NCBI Taxonomy" id="1330072"/>
    <lineage>
        <taxon>Bacteria</taxon>
        <taxon>Pseudomonadati</taxon>
        <taxon>Pseudomonadota</taxon>
        <taxon>Betaproteobacteria</taxon>
        <taxon>Burkholderiales</taxon>
        <taxon>Comamonadaceae</taxon>
        <taxon>Lampropedia</taxon>
    </lineage>
</organism>
<dbReference type="Gene3D" id="3.40.720.10">
    <property type="entry name" value="Alkaline Phosphatase, subunit A"/>
    <property type="match status" value="1"/>
</dbReference>
<feature type="transmembrane region" description="Helical" evidence="8">
    <location>
        <begin position="12"/>
        <end position="35"/>
    </location>
</feature>
<gene>
    <name evidence="11" type="ORF">E9531_04420</name>
</gene>
<evidence type="ECO:0000256" key="2">
    <source>
        <dbReference type="ARBA" id="ARBA00022475"/>
    </source>
</evidence>
<dbReference type="GO" id="GO:0005886">
    <property type="term" value="C:plasma membrane"/>
    <property type="evidence" value="ECO:0007669"/>
    <property type="project" value="UniProtKB-SubCell"/>
</dbReference>
<evidence type="ECO:0000256" key="5">
    <source>
        <dbReference type="ARBA" id="ARBA00022692"/>
    </source>
</evidence>
<evidence type="ECO:0000256" key="8">
    <source>
        <dbReference type="SAM" id="Phobius"/>
    </source>
</evidence>
<dbReference type="Pfam" id="PF08019">
    <property type="entry name" value="EptA_B_N"/>
    <property type="match status" value="1"/>
</dbReference>
<dbReference type="InterPro" id="IPR058130">
    <property type="entry name" value="PEA_transf_C"/>
</dbReference>
<feature type="transmembrane region" description="Helical" evidence="8">
    <location>
        <begin position="119"/>
        <end position="142"/>
    </location>
</feature>
<keyword evidence="2" id="KW-1003">Cell membrane</keyword>
<feature type="transmembrane region" description="Helical" evidence="8">
    <location>
        <begin position="47"/>
        <end position="71"/>
    </location>
</feature>
<dbReference type="PANTHER" id="PTHR30443">
    <property type="entry name" value="INNER MEMBRANE PROTEIN"/>
    <property type="match status" value="1"/>
</dbReference>
<keyword evidence="7 8" id="KW-0472">Membrane</keyword>
<dbReference type="GO" id="GO:0016776">
    <property type="term" value="F:phosphotransferase activity, phosphate group as acceptor"/>
    <property type="evidence" value="ECO:0007669"/>
    <property type="project" value="TreeGrafter"/>
</dbReference>
<dbReference type="CDD" id="cd16017">
    <property type="entry name" value="LptA"/>
    <property type="match status" value="1"/>
</dbReference>
<dbReference type="InterPro" id="IPR000917">
    <property type="entry name" value="Sulfatase_N"/>
</dbReference>
<name>A0A4S8FDI9_9BURK</name>
<evidence type="ECO:0000259" key="9">
    <source>
        <dbReference type="Pfam" id="PF00884"/>
    </source>
</evidence>
<evidence type="ECO:0000259" key="10">
    <source>
        <dbReference type="Pfam" id="PF08019"/>
    </source>
</evidence>
<dbReference type="SUPFAM" id="SSF53649">
    <property type="entry name" value="Alkaline phosphatase-like"/>
    <property type="match status" value="1"/>
</dbReference>
<evidence type="ECO:0000256" key="7">
    <source>
        <dbReference type="ARBA" id="ARBA00023136"/>
    </source>
</evidence>
<evidence type="ECO:0000313" key="12">
    <source>
        <dbReference type="Proteomes" id="UP000308917"/>
    </source>
</evidence>
<feature type="domain" description="Sulfatase N-terminal" evidence="9">
    <location>
        <begin position="237"/>
        <end position="530"/>
    </location>
</feature>
<feature type="transmembrane region" description="Helical" evidence="8">
    <location>
        <begin position="154"/>
        <end position="176"/>
    </location>
</feature>
<dbReference type="OrthoDB" id="9786870at2"/>
<evidence type="ECO:0000256" key="4">
    <source>
        <dbReference type="ARBA" id="ARBA00022679"/>
    </source>
</evidence>
<dbReference type="PANTHER" id="PTHR30443:SF0">
    <property type="entry name" value="PHOSPHOETHANOLAMINE TRANSFERASE EPTA"/>
    <property type="match status" value="1"/>
</dbReference>
<accession>A0A4S8FDI9</accession>
<comment type="caution">
    <text evidence="11">The sequence shown here is derived from an EMBL/GenBank/DDBJ whole genome shotgun (WGS) entry which is preliminary data.</text>
</comment>
<feature type="domain" description="Phosphoethanolamine transferase N-terminal" evidence="10">
    <location>
        <begin position="57"/>
        <end position="209"/>
    </location>
</feature>
<keyword evidence="4 11" id="KW-0808">Transferase</keyword>
<comment type="subcellular location">
    <subcellularLocation>
        <location evidence="1">Cell inner membrane</location>
        <topology evidence="1">Multi-pass membrane protein</topology>
    </subcellularLocation>
</comment>
<reference evidence="11 12" key="1">
    <citation type="journal article" date="2015" name="Antonie Van Leeuwenhoek">
        <title>Lampropedia puyangensis sp. nov., isolated from symptomatic bark of Populus ? euramericana canker and emended description of Lampropedia hyalina (Ehrenberg 1832) Lee et al. 2004.</title>
        <authorList>
            <person name="Li Y."/>
            <person name="Wang T."/>
            <person name="Piao C.G."/>
            <person name="Wang L.F."/>
            <person name="Tian G.Z."/>
            <person name="Zhu T.H."/>
            <person name="Guo M.W."/>
        </authorList>
    </citation>
    <scope>NUCLEOTIDE SEQUENCE [LARGE SCALE GENOMIC DNA]</scope>
    <source>
        <strain evidence="11 12">2-bin</strain>
    </source>
</reference>
<keyword evidence="5 8" id="KW-0812">Transmembrane</keyword>
<proteinExistence type="predicted"/>
<dbReference type="Proteomes" id="UP000308917">
    <property type="component" value="Unassembled WGS sequence"/>
</dbReference>
<dbReference type="NCBIfam" id="NF028537">
    <property type="entry name" value="P_eth_NH2_trans"/>
    <property type="match status" value="1"/>
</dbReference>
<evidence type="ECO:0000256" key="1">
    <source>
        <dbReference type="ARBA" id="ARBA00004429"/>
    </source>
</evidence>
<evidence type="ECO:0000256" key="6">
    <source>
        <dbReference type="ARBA" id="ARBA00022989"/>
    </source>
</evidence>
<dbReference type="InterPro" id="IPR017850">
    <property type="entry name" value="Alkaline_phosphatase_core_sf"/>
</dbReference>